<comment type="similarity">
    <text evidence="2">Belongs to the malectin family.</text>
</comment>
<comment type="subcellular location">
    <subcellularLocation>
        <location evidence="1">Endoplasmic reticulum membrane</location>
        <topology evidence="1">Single-pass type I membrane protein</topology>
    </subcellularLocation>
</comment>
<feature type="domain" description="Malectin" evidence="12">
    <location>
        <begin position="27"/>
        <end position="188"/>
    </location>
</feature>
<evidence type="ECO:0000256" key="6">
    <source>
        <dbReference type="ARBA" id="ARBA00022989"/>
    </source>
</evidence>
<dbReference type="Gene3D" id="2.60.120.200">
    <property type="match status" value="2"/>
</dbReference>
<sequence length="1315" mass="144851">MKVRQIHFALISLNLLFICSLDPSTIILAINAGGSAYTSSFGFSYSGDIYFTPATSIATDRSDKDIDIAHTVNEFIYQSERYDSVTWGYDLPISTDGTYVLILQFAEFYFKNPNFRVFTVKIGDYVVANNLDLYAAVGYCTAYDIFTTFTLSSNTVLISGNTVSGAYSGGKLIVRFYLNKENPKISGIVLVSGDCSVADYCNMCYQARCSVCNVATLTCATCITNASIISGVCQCNLGTYWDTGSRECSFCDKLCASCSDKFYCAACLGTNVLVSNVCLRACPYGFGTSCASVSSAVIDQNFANYFYGAYGLFQTGTSSSSYYFFNNPEAVDPIPAKKRGLYFSGGSYLQTTSIVYISLNFSIGMWVWILSGSGDILTNSSGYKIAISANGAMKIVLEDKTESTTTITTAALNPSNSAWVYISFIISFSSSTISTTISPYLNNSPQASATTNGYIYRDAVNNVLILGKSSSSNFFGYIYQFTLWNVAVSNFNTQYSNQICGTGAIASCLWTCPLSQWMNGVTPTNCNSCINGCVRNASCNVCNDPLCSVCTGFLAGLCIQCISNASGTPCACNIGYYWDLTSNKCLSCDYTCKTCTSSISGDCIICASGLYMYLGWCISKCPDGFIESGSSCVEKDPFIFYLSFDTLEGVVFDKQSKIPALTGNSKAFYPDYDEFDPIAALYRGFYFNGVNSVMHLPIYPGYNSPVLSFGYSFTFSIWVNIESGFGAILSKQDLLYNPIFSLQLSAGVVVVSLSFKSSGLISFYYLQSIESYEWNHVAFTAEYTSLKQTKMAFYLNGKLDNQRELGSDYFKDTKTDITFTLGAGKDLSGYKNYFKGFIYDIKGYNSVKSISTLALPAVQCTEKCKACPANGVCIPNCLISQYWIGPEYNKCSKCSSECLSCRDSSKFCNLCDNQKCASCYDFTGDSCLECISGTSNTTNCQCDYDLAWNSSSGICETCHQWQYKANDSCYDCPPLCAQCDSKIKCTWCINNAVLNSGSCACSPGYIGTTSCTFIPFNVSLVVNKNNTLVLAFSDILKKGLNHDQIMIQIHNNTILSWSISQISSKEYLISCKFDGKISKGTNITVHFINSTSIASISGGVIHEEYLSGSLYKSLTSEEQEVAQIQNQVSSAVKILVGSSIALAMLSPNPSPLWTILNTIQFISYIPYASYPLTDKISAFFISMSDFNLVPNLFLLFIDENQSYPPYYQARKYGYDSLLLLVNVGNDITALCCVIIVIPIVYFFSKCSQRFIGKKFKKLLREYKFGTFLRFWILWYLEIGFASIIGVLSTEDYKILENPVRLSNYFICWFFIVIII</sequence>
<dbReference type="InterPro" id="IPR009030">
    <property type="entry name" value="Growth_fac_rcpt_cys_sf"/>
</dbReference>
<dbReference type="Gene3D" id="2.60.120.430">
    <property type="entry name" value="Galactose-binding lectin"/>
    <property type="match status" value="1"/>
</dbReference>
<keyword evidence="14" id="KW-1185">Reference proteome</keyword>
<comment type="caution">
    <text evidence="13">The sequence shown here is derived from an EMBL/GenBank/DDBJ whole genome shotgun (WGS) entry which is preliminary data.</text>
</comment>
<evidence type="ECO:0000313" key="14">
    <source>
        <dbReference type="Proteomes" id="UP001162131"/>
    </source>
</evidence>
<dbReference type="GO" id="GO:0005789">
    <property type="term" value="C:endoplasmic reticulum membrane"/>
    <property type="evidence" value="ECO:0007669"/>
    <property type="project" value="UniProtKB-SubCell"/>
</dbReference>
<dbReference type="SUPFAM" id="SSF49899">
    <property type="entry name" value="Concanavalin A-like lectins/glucanases"/>
    <property type="match status" value="2"/>
</dbReference>
<dbReference type="SMART" id="SM00261">
    <property type="entry name" value="FU"/>
    <property type="match status" value="6"/>
</dbReference>
<dbReference type="InterPro" id="IPR021720">
    <property type="entry name" value="Malectin_dom"/>
</dbReference>
<feature type="chain" id="PRO_5043986853" description="Malectin domain-containing protein" evidence="11">
    <location>
        <begin position="22"/>
        <end position="1315"/>
    </location>
</feature>
<evidence type="ECO:0000256" key="1">
    <source>
        <dbReference type="ARBA" id="ARBA00004115"/>
    </source>
</evidence>
<evidence type="ECO:0000256" key="5">
    <source>
        <dbReference type="ARBA" id="ARBA00022824"/>
    </source>
</evidence>
<protein>
    <recommendedName>
        <fullName evidence="12">Malectin domain-containing protein</fullName>
    </recommendedName>
</protein>
<dbReference type="Pfam" id="PF11721">
    <property type="entry name" value="Malectin"/>
    <property type="match status" value="1"/>
</dbReference>
<evidence type="ECO:0000259" key="12">
    <source>
        <dbReference type="Pfam" id="PF11721"/>
    </source>
</evidence>
<keyword evidence="3 10" id="KW-0812">Transmembrane</keyword>
<dbReference type="Pfam" id="PF13385">
    <property type="entry name" value="Laminin_G_3"/>
    <property type="match status" value="1"/>
</dbReference>
<keyword evidence="4 11" id="KW-0732">Signal</keyword>
<keyword evidence="8" id="KW-0325">Glycoprotein</keyword>
<evidence type="ECO:0000256" key="2">
    <source>
        <dbReference type="ARBA" id="ARBA00009141"/>
    </source>
</evidence>
<feature type="transmembrane region" description="Helical" evidence="10">
    <location>
        <begin position="1298"/>
        <end position="1314"/>
    </location>
</feature>
<feature type="transmembrane region" description="Helical" evidence="10">
    <location>
        <begin position="1264"/>
        <end position="1286"/>
    </location>
</feature>
<dbReference type="GO" id="GO:0030246">
    <property type="term" value="F:carbohydrate binding"/>
    <property type="evidence" value="ECO:0007669"/>
    <property type="project" value="InterPro"/>
</dbReference>
<keyword evidence="7 10" id="KW-0472">Membrane</keyword>
<evidence type="ECO:0000256" key="11">
    <source>
        <dbReference type="SAM" id="SignalP"/>
    </source>
</evidence>
<dbReference type="PANTHER" id="PTHR13460:SF0">
    <property type="entry name" value="MALECTIN"/>
    <property type="match status" value="1"/>
</dbReference>
<evidence type="ECO:0000256" key="10">
    <source>
        <dbReference type="SAM" id="Phobius"/>
    </source>
</evidence>
<keyword evidence="9" id="KW-0119">Carbohydrate metabolism</keyword>
<keyword evidence="6 10" id="KW-1133">Transmembrane helix</keyword>
<dbReference type="CDD" id="cd00064">
    <property type="entry name" value="FU"/>
    <property type="match status" value="1"/>
</dbReference>
<dbReference type="SUPFAM" id="SSF57184">
    <property type="entry name" value="Growth factor receptor domain"/>
    <property type="match status" value="3"/>
</dbReference>
<keyword evidence="5" id="KW-0256">Endoplasmic reticulum</keyword>
<gene>
    <name evidence="13" type="ORF">BSTOLATCC_MIC6510</name>
</gene>
<evidence type="ECO:0000256" key="3">
    <source>
        <dbReference type="ARBA" id="ARBA00022692"/>
    </source>
</evidence>
<dbReference type="PANTHER" id="PTHR13460">
    <property type="match status" value="1"/>
</dbReference>
<evidence type="ECO:0000256" key="4">
    <source>
        <dbReference type="ARBA" id="ARBA00022729"/>
    </source>
</evidence>
<dbReference type="Gene3D" id="2.10.220.10">
    <property type="entry name" value="Hormone Receptor, Insulin-like Growth Factor Receptor 1, Chain A, domain 2"/>
    <property type="match status" value="1"/>
</dbReference>
<dbReference type="InterPro" id="IPR006212">
    <property type="entry name" value="Furin_repeat"/>
</dbReference>
<feature type="transmembrane region" description="Helical" evidence="10">
    <location>
        <begin position="1217"/>
        <end position="1243"/>
    </location>
</feature>
<name>A0AAU9ID88_9CILI</name>
<feature type="signal peptide" evidence="11">
    <location>
        <begin position="1"/>
        <end position="21"/>
    </location>
</feature>
<proteinExistence type="inferred from homology"/>
<dbReference type="InterPro" id="IPR013320">
    <property type="entry name" value="ConA-like_dom_sf"/>
</dbReference>
<evidence type="ECO:0000256" key="7">
    <source>
        <dbReference type="ARBA" id="ARBA00023136"/>
    </source>
</evidence>
<accession>A0AAU9ID88</accession>
<evidence type="ECO:0000256" key="9">
    <source>
        <dbReference type="ARBA" id="ARBA00023277"/>
    </source>
</evidence>
<evidence type="ECO:0000256" key="8">
    <source>
        <dbReference type="ARBA" id="ARBA00023180"/>
    </source>
</evidence>
<dbReference type="InterPro" id="IPR039155">
    <property type="entry name" value="MLEC"/>
</dbReference>
<dbReference type="EMBL" id="CAJZBQ010000006">
    <property type="protein sequence ID" value="CAG9312406.1"/>
    <property type="molecule type" value="Genomic_DNA"/>
</dbReference>
<reference evidence="13" key="1">
    <citation type="submission" date="2021-09" db="EMBL/GenBank/DDBJ databases">
        <authorList>
            <consortium name="AG Swart"/>
            <person name="Singh M."/>
            <person name="Singh A."/>
            <person name="Seah K."/>
            <person name="Emmerich C."/>
        </authorList>
    </citation>
    <scope>NUCLEOTIDE SEQUENCE</scope>
    <source>
        <strain evidence="13">ATCC30299</strain>
    </source>
</reference>
<dbReference type="Proteomes" id="UP001162131">
    <property type="component" value="Unassembled WGS sequence"/>
</dbReference>
<organism evidence="13 14">
    <name type="scientific">Blepharisma stoltei</name>
    <dbReference type="NCBI Taxonomy" id="1481888"/>
    <lineage>
        <taxon>Eukaryota</taxon>
        <taxon>Sar</taxon>
        <taxon>Alveolata</taxon>
        <taxon>Ciliophora</taxon>
        <taxon>Postciliodesmatophora</taxon>
        <taxon>Heterotrichea</taxon>
        <taxon>Heterotrichida</taxon>
        <taxon>Blepharismidae</taxon>
        <taxon>Blepharisma</taxon>
    </lineage>
</organism>
<evidence type="ECO:0000313" key="13">
    <source>
        <dbReference type="EMBL" id="CAG9312406.1"/>
    </source>
</evidence>